<evidence type="ECO:0000256" key="1">
    <source>
        <dbReference type="SAM" id="MobiDB-lite"/>
    </source>
</evidence>
<protein>
    <submittedName>
        <fullName evidence="2">Uncharacterized protein</fullName>
    </submittedName>
</protein>
<dbReference type="EMBL" id="CAOJ01003035">
    <property type="protein sequence ID" value="CCO28261.1"/>
    <property type="molecule type" value="Genomic_DNA"/>
</dbReference>
<feature type="region of interest" description="Disordered" evidence="1">
    <location>
        <begin position="57"/>
        <end position="79"/>
    </location>
</feature>
<feature type="region of interest" description="Disordered" evidence="1">
    <location>
        <begin position="212"/>
        <end position="236"/>
    </location>
</feature>
<dbReference type="HOGENOM" id="CLU_943928_0_0_1"/>
<keyword evidence="5" id="KW-1185">Reference proteome</keyword>
<name>M5BMV3_THACB</name>
<reference evidence="2" key="1">
    <citation type="submission" date="2012-10" db="EMBL/GenBank/DDBJ databases">
        <authorList>
            <person name="Jelonek L."/>
        </authorList>
    </citation>
    <scope>NUCLEOTIDE SEQUENCE</scope>
    <source>
        <strain evidence="2">Isolate 7/3/14</strain>
    </source>
</reference>
<feature type="region of interest" description="Disordered" evidence="1">
    <location>
        <begin position="100"/>
        <end position="177"/>
    </location>
</feature>
<dbReference type="AlphaFoldDB" id="M5BMV3"/>
<reference evidence="3 5" key="3">
    <citation type="submission" date="2014-11" db="EMBL/GenBank/DDBJ databases">
        <authorList>
            <person name="Wibberg Daniel"/>
        </authorList>
    </citation>
    <scope>NUCLEOTIDE SEQUENCE [LARGE SCALE GENOMIC DNA]</scope>
    <source>
        <strain evidence="3">Rhizoctonia solani AG1-IB 7/3/14</strain>
    </source>
</reference>
<evidence type="ECO:0000313" key="2">
    <source>
        <dbReference type="EMBL" id="CCO28261.1"/>
    </source>
</evidence>
<feature type="compositionally biased region" description="Low complexity" evidence="1">
    <location>
        <begin position="115"/>
        <end position="127"/>
    </location>
</feature>
<evidence type="ECO:0000313" key="5">
    <source>
        <dbReference type="Proteomes" id="UP000059188"/>
    </source>
</evidence>
<accession>M5BMV3</accession>
<evidence type="ECO:0000313" key="3">
    <source>
        <dbReference type="EMBL" id="CEL59715.1"/>
    </source>
</evidence>
<feature type="region of interest" description="Disordered" evidence="1">
    <location>
        <begin position="28"/>
        <end position="47"/>
    </location>
</feature>
<feature type="region of interest" description="Disordered" evidence="1">
    <location>
        <begin position="248"/>
        <end position="268"/>
    </location>
</feature>
<dbReference type="Proteomes" id="UP000012065">
    <property type="component" value="Unassembled WGS sequence"/>
</dbReference>
<organism evidence="2 4">
    <name type="scientific">Thanatephorus cucumeris (strain AG1-IB / isolate 7/3/14)</name>
    <name type="common">Lettuce bottom rot fungus</name>
    <name type="synonym">Rhizoctonia solani</name>
    <dbReference type="NCBI Taxonomy" id="1108050"/>
    <lineage>
        <taxon>Eukaryota</taxon>
        <taxon>Fungi</taxon>
        <taxon>Dikarya</taxon>
        <taxon>Basidiomycota</taxon>
        <taxon>Agaricomycotina</taxon>
        <taxon>Agaricomycetes</taxon>
        <taxon>Cantharellales</taxon>
        <taxon>Ceratobasidiaceae</taxon>
        <taxon>Rhizoctonia</taxon>
        <taxon>Rhizoctonia solani AG-1</taxon>
    </lineage>
</organism>
<reference evidence="2 4" key="2">
    <citation type="journal article" date="2013" name="J. Biotechnol.">
        <title>Establishment and interpretation of the genome sequence of the phytopathogenic fungus Rhizoctonia solani AG1-IB isolate 7/3/14.</title>
        <authorList>
            <person name="Wibberg D.W."/>
            <person name="Jelonek L.J."/>
            <person name="Rupp O.R."/>
            <person name="Hennig M.H."/>
            <person name="Eikmeyer F.E."/>
            <person name="Goesmann A.G."/>
            <person name="Hartmann A.H."/>
            <person name="Borriss R.B."/>
            <person name="Grosch R.G."/>
            <person name="Puehler A.P."/>
            <person name="Schlueter A.S."/>
        </authorList>
    </citation>
    <scope>NUCLEOTIDE SEQUENCE [LARGE SCALE GENOMIC DNA]</scope>
    <source>
        <strain evidence="4">AG1-IB / isolate 7/3/14</strain>
        <strain evidence="2">Isolate 7/3/14</strain>
    </source>
</reference>
<feature type="compositionally biased region" description="Polar residues" evidence="1">
    <location>
        <begin position="32"/>
        <end position="45"/>
    </location>
</feature>
<proteinExistence type="predicted"/>
<dbReference type="OrthoDB" id="3193393at2759"/>
<dbReference type="EMBL" id="LN679103">
    <property type="protein sequence ID" value="CEL59715.1"/>
    <property type="molecule type" value="Genomic_DNA"/>
</dbReference>
<evidence type="ECO:0000313" key="4">
    <source>
        <dbReference type="Proteomes" id="UP000012065"/>
    </source>
</evidence>
<gene>
    <name evidence="2" type="ORF">BN14_02255</name>
    <name evidence="3" type="ORF">RSOLAG1IB_03648</name>
</gene>
<feature type="compositionally biased region" description="Low complexity" evidence="1">
    <location>
        <begin position="167"/>
        <end position="177"/>
    </location>
</feature>
<sequence length="295" mass="31359">MASTSTQRASERTPFAALPVSKFYPASECGAQPSSAKKSSFTPGSASLKRRLSPITFASPCKKRATNDNKPSTPGEFAIPLPPKVVSKCLFEDVEMDEDGSGFGASPAMKLNYEPSPTSSSNAPSTSYLAPALLTDRFPVQPSPSSTPKMRSPDAPVLAPSPEIVTSSSSGRNSSSRWMVNRARDPEAHHPGFDVYCDPIGYDASDVSSPISWQDDLSPPELVFDSPKENDAPIRKAKRMPAALSLIKDGLGSSPLGTTPKRPSRLAASTSIESPWARMQLDDSVAVYLPSSPAI</sequence>
<dbReference type="Proteomes" id="UP000059188">
    <property type="component" value="Unassembled WGS sequence"/>
</dbReference>